<reference evidence="1 2" key="2">
    <citation type="submission" date="2016-06" db="EMBL/GenBank/DDBJ databases">
        <title>Pedobacter psychrophilus sp. nov., isolated from Antarctic fragmentary rock.</title>
        <authorList>
            <person name="Svec P."/>
        </authorList>
    </citation>
    <scope>NUCLEOTIDE SEQUENCE [LARGE SCALE GENOMIC DNA]</scope>
    <source>
        <strain evidence="1 2">CCM 8644</strain>
    </source>
</reference>
<protein>
    <recommendedName>
        <fullName evidence="3">Carboxypeptidase-like regulatory domain-containing protein</fullName>
    </recommendedName>
</protein>
<evidence type="ECO:0008006" key="3">
    <source>
        <dbReference type="Google" id="ProtNLM"/>
    </source>
</evidence>
<dbReference type="RefSeq" id="WP_068820581.1">
    <property type="nucleotide sequence ID" value="NZ_LWHJ01000011.1"/>
</dbReference>
<name>A0A179DLZ6_9SPHI</name>
<sequence>MRIIPLMILFLIGVVSTDCFAQQKISGQILDSLNSKPIAYAVIQVSKNTVISNSEGNFELNIKEDKNDSLILSCFGYQLKKYSFKELSKQNQKFYLSPQSIILIEVTVKPITIKELLILATKTSSEKFNSPVLLSGYYREVVKRDSLISKYSDGLLNYFIEKDKKGKTDITVKIDQSRVKEVDLKEEDDKIDALNSKIPVTLLPSYIRPNLLSILDSNNFKNYNFKLVEIEGAQPLYKITFKPQLEAKVPLNEGVIYIDKETNLILEMEAKFCPTPNVPFFKTVSMLGITVNVTDRNLYVKYKHIDDNYYPLYSQFGIKVSIASKRVNQTSELRSEFLATDYQNKSVIKPNTNVFNKLYLYKNGSNFTYNFWESMISTLNSKEELLFLKE</sequence>
<keyword evidence="2" id="KW-1185">Reference proteome</keyword>
<evidence type="ECO:0000313" key="1">
    <source>
        <dbReference type="EMBL" id="OAQ41549.1"/>
    </source>
</evidence>
<dbReference type="EMBL" id="LWHJ01000011">
    <property type="protein sequence ID" value="OAQ41549.1"/>
    <property type="molecule type" value="Genomic_DNA"/>
</dbReference>
<evidence type="ECO:0000313" key="2">
    <source>
        <dbReference type="Proteomes" id="UP000078459"/>
    </source>
</evidence>
<dbReference type="InterPro" id="IPR008969">
    <property type="entry name" value="CarboxyPept-like_regulatory"/>
</dbReference>
<dbReference type="OrthoDB" id="766873at2"/>
<dbReference type="STRING" id="1826909.A5893_00075"/>
<dbReference type="SUPFAM" id="SSF49464">
    <property type="entry name" value="Carboxypeptidase regulatory domain-like"/>
    <property type="match status" value="1"/>
</dbReference>
<organism evidence="1 2">
    <name type="scientific">Pedobacter psychrophilus</name>
    <dbReference type="NCBI Taxonomy" id="1826909"/>
    <lineage>
        <taxon>Bacteria</taxon>
        <taxon>Pseudomonadati</taxon>
        <taxon>Bacteroidota</taxon>
        <taxon>Sphingobacteriia</taxon>
        <taxon>Sphingobacteriales</taxon>
        <taxon>Sphingobacteriaceae</taxon>
        <taxon>Pedobacter</taxon>
    </lineage>
</organism>
<dbReference type="Pfam" id="PF13715">
    <property type="entry name" value="CarbopepD_reg_2"/>
    <property type="match status" value="1"/>
</dbReference>
<gene>
    <name evidence="1" type="ORF">A5893_00075</name>
</gene>
<proteinExistence type="predicted"/>
<dbReference type="Proteomes" id="UP000078459">
    <property type="component" value="Unassembled WGS sequence"/>
</dbReference>
<comment type="caution">
    <text evidence="1">The sequence shown here is derived from an EMBL/GenBank/DDBJ whole genome shotgun (WGS) entry which is preliminary data.</text>
</comment>
<reference evidence="1 2" key="1">
    <citation type="submission" date="2016-04" db="EMBL/GenBank/DDBJ databases">
        <authorList>
            <person name="Evans L.H."/>
            <person name="Alamgir A."/>
            <person name="Owens N."/>
            <person name="Weber N.D."/>
            <person name="Virtaneva K."/>
            <person name="Barbian K."/>
            <person name="Babar A."/>
            <person name="Rosenke K."/>
        </authorList>
    </citation>
    <scope>NUCLEOTIDE SEQUENCE [LARGE SCALE GENOMIC DNA]</scope>
    <source>
        <strain evidence="1 2">CCM 8644</strain>
    </source>
</reference>
<dbReference type="AlphaFoldDB" id="A0A179DLZ6"/>
<accession>A0A179DLZ6</accession>